<dbReference type="eggNOG" id="ENOG502TFBS">
    <property type="taxonomic scope" value="Eukaryota"/>
</dbReference>
<keyword evidence="2" id="KW-1185">Reference proteome</keyword>
<gene>
    <name evidence="1" type="ORF">UCREL1_8162</name>
</gene>
<dbReference type="Proteomes" id="UP000012174">
    <property type="component" value="Unassembled WGS sequence"/>
</dbReference>
<dbReference type="AlphaFoldDB" id="M7TDV2"/>
<evidence type="ECO:0000313" key="1">
    <source>
        <dbReference type="EMBL" id="EMR64870.1"/>
    </source>
</evidence>
<dbReference type="HOGENOM" id="CLU_1194893_0_0_1"/>
<name>M7TDV2_EUTLA</name>
<sequence>MGIYMCRHHTPIVTWSHMEQCTIPRTRRAINGRSPFQSSTATYPGPDVCAPFGIYRFSGSKPDALYTIPPSSTIPAGAGAGGPTLKSVYRNPEDLRRAQMQTTYNTLTPAERADQDAWATHKADEFAPCPFNFAWERDDHYPGYRCAGGAHYMSDMILAEGVPGLYARQDCHRGLKNWDRKPAELENVPPGMYGPVRPVGVDRKGKYTYFEGSVDGPLTLKRSRTEPVFDRW</sequence>
<dbReference type="KEGG" id="ela:UCREL1_8162"/>
<reference evidence="2" key="1">
    <citation type="journal article" date="2013" name="Genome Announc.">
        <title>Draft genome sequence of the grapevine dieback fungus Eutypa lata UCR-EL1.</title>
        <authorList>
            <person name="Blanco-Ulate B."/>
            <person name="Rolshausen P.E."/>
            <person name="Cantu D."/>
        </authorList>
    </citation>
    <scope>NUCLEOTIDE SEQUENCE [LARGE SCALE GENOMIC DNA]</scope>
    <source>
        <strain evidence="2">UCR-EL1</strain>
    </source>
</reference>
<protein>
    <submittedName>
        <fullName evidence="1">Uncharacterized protein</fullName>
    </submittedName>
</protein>
<dbReference type="OrthoDB" id="4746642at2759"/>
<proteinExistence type="predicted"/>
<evidence type="ECO:0000313" key="2">
    <source>
        <dbReference type="Proteomes" id="UP000012174"/>
    </source>
</evidence>
<accession>M7TDV2</accession>
<organism evidence="1 2">
    <name type="scientific">Eutypa lata (strain UCR-EL1)</name>
    <name type="common">Grapevine dieback disease fungus</name>
    <name type="synonym">Eutypa armeniacae</name>
    <dbReference type="NCBI Taxonomy" id="1287681"/>
    <lineage>
        <taxon>Eukaryota</taxon>
        <taxon>Fungi</taxon>
        <taxon>Dikarya</taxon>
        <taxon>Ascomycota</taxon>
        <taxon>Pezizomycotina</taxon>
        <taxon>Sordariomycetes</taxon>
        <taxon>Xylariomycetidae</taxon>
        <taxon>Xylariales</taxon>
        <taxon>Diatrypaceae</taxon>
        <taxon>Eutypa</taxon>
    </lineage>
</organism>
<dbReference type="EMBL" id="KB706980">
    <property type="protein sequence ID" value="EMR64870.1"/>
    <property type="molecule type" value="Genomic_DNA"/>
</dbReference>